<evidence type="ECO:0000313" key="2">
    <source>
        <dbReference type="Proteomes" id="UP000814033"/>
    </source>
</evidence>
<sequence length="243" mass="26684">MWPSLQLLSILLAVPVAVFACEGECIVGITHAFVGNYSNPIQSVLHEIDNQIIERIVPQHDGMSYLQPILTAYTNSSYDGMETAIFPSYFHGKCQVNGVDPKGCPNPDCPVVCGTPGSLVHFYPTLRFIAFNETREAMRLYTSSDSEAYRQVEHDVVRAAGKQARAAVPRFARYGDDVAGVMGENMPYVKKREESAKKALREILDEIPDLLAKACGGSAKDSVDGLPSCSWDAAMQEYILSFP</sequence>
<evidence type="ECO:0000313" key="1">
    <source>
        <dbReference type="EMBL" id="KAI0049174.1"/>
    </source>
</evidence>
<dbReference type="EMBL" id="MU275876">
    <property type="protein sequence ID" value="KAI0049174.1"/>
    <property type="molecule type" value="Genomic_DNA"/>
</dbReference>
<reference evidence="1" key="2">
    <citation type="journal article" date="2022" name="New Phytol.">
        <title>Evolutionary transition to the ectomycorrhizal habit in the genomes of a hyperdiverse lineage of mushroom-forming fungi.</title>
        <authorList>
            <person name="Looney B."/>
            <person name="Miyauchi S."/>
            <person name="Morin E."/>
            <person name="Drula E."/>
            <person name="Courty P.E."/>
            <person name="Kohler A."/>
            <person name="Kuo A."/>
            <person name="LaButti K."/>
            <person name="Pangilinan J."/>
            <person name="Lipzen A."/>
            <person name="Riley R."/>
            <person name="Andreopoulos W."/>
            <person name="He G."/>
            <person name="Johnson J."/>
            <person name="Nolan M."/>
            <person name="Tritt A."/>
            <person name="Barry K.W."/>
            <person name="Grigoriev I.V."/>
            <person name="Nagy L.G."/>
            <person name="Hibbett D."/>
            <person name="Henrissat B."/>
            <person name="Matheny P.B."/>
            <person name="Labbe J."/>
            <person name="Martin F.M."/>
        </authorList>
    </citation>
    <scope>NUCLEOTIDE SEQUENCE</scope>
    <source>
        <strain evidence="1">FP105234-sp</strain>
    </source>
</reference>
<protein>
    <submittedName>
        <fullName evidence="1">Uncharacterized protein</fullName>
    </submittedName>
</protein>
<accession>A0ACB8RY73</accession>
<proteinExistence type="predicted"/>
<gene>
    <name evidence="1" type="ORF">FA95DRAFT_1571363</name>
</gene>
<keyword evidence="2" id="KW-1185">Reference proteome</keyword>
<reference evidence="1" key="1">
    <citation type="submission" date="2021-02" db="EMBL/GenBank/DDBJ databases">
        <authorList>
            <consortium name="DOE Joint Genome Institute"/>
            <person name="Ahrendt S."/>
            <person name="Looney B.P."/>
            <person name="Miyauchi S."/>
            <person name="Morin E."/>
            <person name="Drula E."/>
            <person name="Courty P.E."/>
            <person name="Chicoki N."/>
            <person name="Fauchery L."/>
            <person name="Kohler A."/>
            <person name="Kuo A."/>
            <person name="Labutti K."/>
            <person name="Pangilinan J."/>
            <person name="Lipzen A."/>
            <person name="Riley R."/>
            <person name="Andreopoulos W."/>
            <person name="He G."/>
            <person name="Johnson J."/>
            <person name="Barry K.W."/>
            <person name="Grigoriev I.V."/>
            <person name="Nagy L."/>
            <person name="Hibbett D."/>
            <person name="Henrissat B."/>
            <person name="Matheny P.B."/>
            <person name="Labbe J."/>
            <person name="Martin F."/>
        </authorList>
    </citation>
    <scope>NUCLEOTIDE SEQUENCE</scope>
    <source>
        <strain evidence="1">FP105234-sp</strain>
    </source>
</reference>
<dbReference type="Proteomes" id="UP000814033">
    <property type="component" value="Unassembled WGS sequence"/>
</dbReference>
<name>A0ACB8RY73_9AGAM</name>
<organism evidence="1 2">
    <name type="scientific">Auriscalpium vulgare</name>
    <dbReference type="NCBI Taxonomy" id="40419"/>
    <lineage>
        <taxon>Eukaryota</taxon>
        <taxon>Fungi</taxon>
        <taxon>Dikarya</taxon>
        <taxon>Basidiomycota</taxon>
        <taxon>Agaricomycotina</taxon>
        <taxon>Agaricomycetes</taxon>
        <taxon>Russulales</taxon>
        <taxon>Auriscalpiaceae</taxon>
        <taxon>Auriscalpium</taxon>
    </lineage>
</organism>
<comment type="caution">
    <text evidence="1">The sequence shown here is derived from an EMBL/GenBank/DDBJ whole genome shotgun (WGS) entry which is preliminary data.</text>
</comment>